<dbReference type="PROSITE" id="PS50297">
    <property type="entry name" value="ANK_REP_REGION"/>
    <property type="match status" value="2"/>
</dbReference>
<dbReference type="Gene3D" id="1.25.40.20">
    <property type="entry name" value="Ankyrin repeat-containing domain"/>
    <property type="match status" value="2"/>
</dbReference>
<evidence type="ECO:0000256" key="6">
    <source>
        <dbReference type="ARBA" id="ARBA00022656"/>
    </source>
</evidence>
<reference evidence="17 18" key="1">
    <citation type="submission" date="2024-04" db="EMBL/GenBank/DDBJ databases">
        <authorList>
            <person name="Rising A."/>
            <person name="Reimegard J."/>
            <person name="Sonavane S."/>
            <person name="Akerstrom W."/>
            <person name="Nylinder S."/>
            <person name="Hedman E."/>
            <person name="Kallberg Y."/>
        </authorList>
    </citation>
    <scope>NUCLEOTIDE SEQUENCE [LARGE SCALE GENOMIC DNA]</scope>
</reference>
<evidence type="ECO:0000256" key="15">
    <source>
        <dbReference type="ARBA" id="ARBA00049811"/>
    </source>
</evidence>
<evidence type="ECO:0000256" key="10">
    <source>
        <dbReference type="ARBA" id="ARBA00023043"/>
    </source>
</evidence>
<keyword evidence="6" id="KW-0800">Toxin</keyword>
<accession>A0AAV2BUY0</accession>
<sequence length="246" mass="27631">MKVIVADTRNDKGYTLLHISAFSGSLDVTRYLISEKANINAVDKKNRKPVHIAVESGFKDIVEFYLNCKNLGTGITSILLLAANRGKANICELLIQRNADLHFFHMSDETPVNLMPVKSSKEVLSVFLNYGAYYNARPSPLLELTKDNDAASVFRKLDKLFAAVKNNSESEVESLLSSEVREETSPKYCFANGKCVRKETVLHYASWKGYKEIINILLKYNTNPNVRAKTVGIRLCIMLQSFRISG</sequence>
<dbReference type="InterPro" id="IPR002110">
    <property type="entry name" value="Ankyrin_rpt"/>
</dbReference>
<dbReference type="GO" id="GO:0005576">
    <property type="term" value="C:extracellular region"/>
    <property type="evidence" value="ECO:0007669"/>
    <property type="project" value="UniProtKB-SubCell"/>
</dbReference>
<evidence type="ECO:0000313" key="18">
    <source>
        <dbReference type="Proteomes" id="UP001497382"/>
    </source>
</evidence>
<evidence type="ECO:0000256" key="8">
    <source>
        <dbReference type="ARBA" id="ARBA00022737"/>
    </source>
</evidence>
<proteinExistence type="inferred from homology"/>
<dbReference type="Proteomes" id="UP001497382">
    <property type="component" value="Unassembled WGS sequence"/>
</dbReference>
<dbReference type="GO" id="GO:0090729">
    <property type="term" value="F:toxin activity"/>
    <property type="evidence" value="ECO:0007669"/>
    <property type="project" value="UniProtKB-KW"/>
</dbReference>
<evidence type="ECO:0000256" key="1">
    <source>
        <dbReference type="ARBA" id="ARBA00004175"/>
    </source>
</evidence>
<evidence type="ECO:0000256" key="11">
    <source>
        <dbReference type="ARBA" id="ARBA00023136"/>
    </source>
</evidence>
<comment type="subcellular location">
    <subcellularLocation>
        <location evidence="2">Secreted</location>
    </subcellularLocation>
    <subcellularLocation>
        <location evidence="1">Target cell membrane</location>
    </subcellularLocation>
</comment>
<keyword evidence="11" id="KW-0472">Membrane</keyword>
<dbReference type="PROSITE" id="PS50088">
    <property type="entry name" value="ANK_REPEAT"/>
    <property type="match status" value="2"/>
</dbReference>
<dbReference type="AlphaFoldDB" id="A0AAV2BUY0"/>
<evidence type="ECO:0000256" key="14">
    <source>
        <dbReference type="ARBA" id="ARBA00049715"/>
    </source>
</evidence>
<evidence type="ECO:0000256" key="2">
    <source>
        <dbReference type="ARBA" id="ARBA00004613"/>
    </source>
</evidence>
<evidence type="ECO:0000256" key="16">
    <source>
        <dbReference type="PROSITE-ProRule" id="PRU00023"/>
    </source>
</evidence>
<evidence type="ECO:0000313" key="17">
    <source>
        <dbReference type="EMBL" id="CAL1300007.1"/>
    </source>
</evidence>
<comment type="similarity">
    <text evidence="13">Belongs to the cationic peptide 01 (latrotoxin) family. 03 (alpha-latrotoxin) subfamily.</text>
</comment>
<evidence type="ECO:0000256" key="5">
    <source>
        <dbReference type="ARBA" id="ARBA00022537"/>
    </source>
</evidence>
<keyword evidence="18" id="KW-1185">Reference proteome</keyword>
<keyword evidence="8" id="KW-0677">Repeat</keyword>
<dbReference type="SMART" id="SM00248">
    <property type="entry name" value="ANK"/>
    <property type="match status" value="4"/>
</dbReference>
<keyword evidence="4" id="KW-0964">Secreted</keyword>
<name>A0AAV2BUY0_9ARAC</name>
<evidence type="ECO:0000256" key="3">
    <source>
        <dbReference type="ARBA" id="ARBA00022483"/>
    </source>
</evidence>
<keyword evidence="9" id="KW-0638">Presynaptic neurotoxin</keyword>
<evidence type="ECO:0000256" key="4">
    <source>
        <dbReference type="ARBA" id="ARBA00022525"/>
    </source>
</evidence>
<dbReference type="Pfam" id="PF12796">
    <property type="entry name" value="Ank_2"/>
    <property type="match status" value="2"/>
</dbReference>
<dbReference type="GO" id="GO:0044231">
    <property type="term" value="C:host cell presynaptic membrane"/>
    <property type="evidence" value="ECO:0007669"/>
    <property type="project" value="UniProtKB-KW"/>
</dbReference>
<dbReference type="EMBL" id="CAXIEN010000528">
    <property type="protein sequence ID" value="CAL1300007.1"/>
    <property type="molecule type" value="Genomic_DNA"/>
</dbReference>
<dbReference type="GO" id="GO:0044218">
    <property type="term" value="C:other organism cell membrane"/>
    <property type="evidence" value="ECO:0007669"/>
    <property type="project" value="UniProtKB-KW"/>
</dbReference>
<keyword evidence="7" id="KW-0528">Neurotoxin</keyword>
<dbReference type="PANTHER" id="PTHR24198">
    <property type="entry name" value="ANKYRIN REPEAT AND PROTEIN KINASE DOMAIN-CONTAINING PROTEIN"/>
    <property type="match status" value="1"/>
</dbReference>
<comment type="subunit">
    <text evidence="14">Homotetramer in membranes.</text>
</comment>
<dbReference type="InterPro" id="IPR036770">
    <property type="entry name" value="Ankyrin_rpt-contain_sf"/>
</dbReference>
<evidence type="ECO:0000256" key="9">
    <source>
        <dbReference type="ARBA" id="ARBA00023028"/>
    </source>
</evidence>
<keyword evidence="12" id="KW-1053">Target membrane</keyword>
<dbReference type="PANTHER" id="PTHR24198:SF165">
    <property type="entry name" value="ANKYRIN REPEAT-CONTAINING PROTEIN-RELATED"/>
    <property type="match status" value="1"/>
</dbReference>
<evidence type="ECO:0000256" key="7">
    <source>
        <dbReference type="ARBA" id="ARBA00022699"/>
    </source>
</evidence>
<dbReference type="SUPFAM" id="SSF48403">
    <property type="entry name" value="Ankyrin repeat"/>
    <property type="match status" value="1"/>
</dbReference>
<gene>
    <name evidence="17" type="ORF">LARSCL_LOCUS21684</name>
</gene>
<organism evidence="17 18">
    <name type="scientific">Larinioides sclopetarius</name>
    <dbReference type="NCBI Taxonomy" id="280406"/>
    <lineage>
        <taxon>Eukaryota</taxon>
        <taxon>Metazoa</taxon>
        <taxon>Ecdysozoa</taxon>
        <taxon>Arthropoda</taxon>
        <taxon>Chelicerata</taxon>
        <taxon>Arachnida</taxon>
        <taxon>Araneae</taxon>
        <taxon>Araneomorphae</taxon>
        <taxon>Entelegynae</taxon>
        <taxon>Araneoidea</taxon>
        <taxon>Araneidae</taxon>
        <taxon>Larinioides</taxon>
    </lineage>
</organism>
<evidence type="ECO:0000256" key="12">
    <source>
        <dbReference type="ARBA" id="ARBA00023298"/>
    </source>
</evidence>
<dbReference type="GO" id="GO:0006887">
    <property type="term" value="P:exocytosis"/>
    <property type="evidence" value="ECO:0007669"/>
    <property type="project" value="UniProtKB-KW"/>
</dbReference>
<protein>
    <recommendedName>
        <fullName evidence="15">Alpha-latrotoxin</fullName>
    </recommendedName>
</protein>
<feature type="repeat" description="ANK" evidence="16">
    <location>
        <begin position="197"/>
        <end position="229"/>
    </location>
</feature>
<keyword evidence="5" id="KW-1052">Target cell membrane</keyword>
<comment type="caution">
    <text evidence="17">The sequence shown here is derived from an EMBL/GenBank/DDBJ whole genome shotgun (WGS) entry which is preliminary data.</text>
</comment>
<keyword evidence="10 16" id="KW-0040">ANK repeat</keyword>
<feature type="repeat" description="ANK" evidence="16">
    <location>
        <begin position="12"/>
        <end position="44"/>
    </location>
</feature>
<keyword evidence="3" id="KW-0268">Exocytosis</keyword>
<evidence type="ECO:0000256" key="13">
    <source>
        <dbReference type="ARBA" id="ARBA00049657"/>
    </source>
</evidence>